<proteinExistence type="predicted"/>
<dbReference type="HOGENOM" id="CLU_1008289_0_0_1"/>
<gene>
    <name evidence="2" type="ORF">BGT96224_2408</name>
    <name evidence="3" type="ORF">BGT96224V2_LOCUS6817</name>
</gene>
<evidence type="ECO:0000313" key="3">
    <source>
        <dbReference type="EMBL" id="SUZ13656.1"/>
    </source>
</evidence>
<reference evidence="2" key="2">
    <citation type="submission" date="2013-01" db="EMBL/GenBank/DDBJ databases">
        <title>The wheat powdery mildew genome reveals unique evolution of an obligate biotroph.</title>
        <authorList>
            <person name="Oberhaensli S."/>
            <person name="Wicker T."/>
            <person name="Keller B."/>
        </authorList>
    </citation>
    <scope>NUCLEOTIDE SEQUENCE</scope>
    <source>
        <strain evidence="2">96224</strain>
    </source>
</reference>
<dbReference type="EMBL" id="KE375215">
    <property type="protein sequence ID" value="EPQ61742.1"/>
    <property type="molecule type" value="Genomic_DNA"/>
</dbReference>
<accession>A0A061HHJ3</accession>
<feature type="non-terminal residue" evidence="3">
    <location>
        <position position="278"/>
    </location>
</feature>
<evidence type="ECO:0000256" key="1">
    <source>
        <dbReference type="SAM" id="MobiDB-lite"/>
    </source>
</evidence>
<dbReference type="EMBL" id="UIGY01000244">
    <property type="protein sequence ID" value="SUZ13656.1"/>
    <property type="molecule type" value="Genomic_DNA"/>
</dbReference>
<feature type="region of interest" description="Disordered" evidence="1">
    <location>
        <begin position="160"/>
        <end position="184"/>
    </location>
</feature>
<feature type="compositionally biased region" description="Polar residues" evidence="1">
    <location>
        <begin position="213"/>
        <end position="224"/>
    </location>
</feature>
<evidence type="ECO:0000313" key="4">
    <source>
        <dbReference type="Proteomes" id="UP000053110"/>
    </source>
</evidence>
<protein>
    <submittedName>
        <fullName evidence="3">Bgt-2408</fullName>
    </submittedName>
</protein>
<dbReference type="OrthoDB" id="10299210at2759"/>
<evidence type="ECO:0000313" key="2">
    <source>
        <dbReference type="EMBL" id="EPQ61742.1"/>
    </source>
</evidence>
<organism evidence="3">
    <name type="scientific">Blumeria graminis f. sp. tritici 96224</name>
    <dbReference type="NCBI Taxonomy" id="1268274"/>
    <lineage>
        <taxon>Eukaryota</taxon>
        <taxon>Fungi</taxon>
        <taxon>Dikarya</taxon>
        <taxon>Ascomycota</taxon>
        <taxon>Pezizomycotina</taxon>
        <taxon>Leotiomycetes</taxon>
        <taxon>Erysiphales</taxon>
        <taxon>Erysiphaceae</taxon>
        <taxon>Blumeria</taxon>
    </lineage>
</organism>
<name>A0A061HHJ3_BLUGR</name>
<sequence length="278" mass="31506">MYFYNSFRSYARSMQQTHRFVLLHGRDDAEHGASSRGGDDIGRCSHLPVWDEKDKVHVDSWLESCDSDTSHGKSTTDARNHFHARFCPNNRRKALAKKLRNRIGSHLPSLPQRLLRRSSITVNATCFVHHPTARETGTMSNCAVTPVASSSKTIVAEIARSNSSAHRDARNKNPAPSNKSVDDWSPATVTVMDESEVRLSRPAKKPRRVTRYHATSVTENRPSRTTTTTTTTTTLYHAAPKEKEEGWRFTRGRPVVNTRPMNEKAQFGRHLEWLKFLA</sequence>
<feature type="compositionally biased region" description="Basic residues" evidence="1">
    <location>
        <begin position="201"/>
        <end position="211"/>
    </location>
</feature>
<dbReference type="AlphaFoldDB" id="A0A061HHJ3"/>
<reference evidence="3" key="3">
    <citation type="submission" date="2018-07" db="EMBL/GenBank/DDBJ databases">
        <authorList>
            <person name="Quirk P.G."/>
            <person name="Krulwich T.A."/>
        </authorList>
    </citation>
    <scope>NUCLEOTIDE SEQUENCE</scope>
    <source>
        <strain evidence="3">96224</strain>
    </source>
</reference>
<feature type="region of interest" description="Disordered" evidence="1">
    <location>
        <begin position="199"/>
        <end position="229"/>
    </location>
</feature>
<dbReference type="Proteomes" id="UP000053110">
    <property type="component" value="Unassembled WGS sequence"/>
</dbReference>
<reference evidence="4" key="1">
    <citation type="journal article" date="2013" name="Nat. Genet.">
        <title>The wheat powdery mildew genome shows the unique evolution of an obligate biotroph.</title>
        <authorList>
            <person name="Wicker T."/>
            <person name="Oberhaensli S."/>
            <person name="Parlange F."/>
            <person name="Buchmann J.P."/>
            <person name="Shatalina M."/>
            <person name="Roffler S."/>
            <person name="Ben-David R."/>
            <person name="Dolezel J."/>
            <person name="Simkova H."/>
            <person name="Schulze-Lefert P."/>
            <person name="Spanu P.D."/>
            <person name="Bruggmann R."/>
            <person name="Amselem J."/>
            <person name="Quesneville H."/>
            <person name="Ver Loren van Themaat E."/>
            <person name="Paape T."/>
            <person name="Shimizu K.K."/>
            <person name="Keller B."/>
        </authorList>
    </citation>
    <scope>NUCLEOTIDE SEQUENCE [LARGE SCALE GENOMIC DNA]</scope>
    <source>
        <strain evidence="4">96224</strain>
    </source>
</reference>